<evidence type="ECO:0000313" key="3">
    <source>
        <dbReference type="EMBL" id="KAF7128179.1"/>
    </source>
</evidence>
<gene>
    <name evidence="3" type="ORF">RHSIM_Rhsim11G0015300</name>
</gene>
<reference evidence="3" key="1">
    <citation type="submission" date="2019-11" db="EMBL/GenBank/DDBJ databases">
        <authorList>
            <person name="Liu Y."/>
            <person name="Hou J."/>
            <person name="Li T.-Q."/>
            <person name="Guan C.-H."/>
            <person name="Wu X."/>
            <person name="Wu H.-Z."/>
            <person name="Ling F."/>
            <person name="Zhang R."/>
            <person name="Shi X.-G."/>
            <person name="Ren J.-P."/>
            <person name="Chen E.-F."/>
            <person name="Sun J.-M."/>
        </authorList>
    </citation>
    <scope>NUCLEOTIDE SEQUENCE</scope>
    <source>
        <strain evidence="3">Adult_tree_wgs_1</strain>
        <tissue evidence="3">Leaves</tissue>
    </source>
</reference>
<feature type="chain" id="PRO_5032591043" evidence="2">
    <location>
        <begin position="20"/>
        <end position="568"/>
    </location>
</feature>
<accession>A0A834GCM3</accession>
<proteinExistence type="predicted"/>
<feature type="region of interest" description="Disordered" evidence="1">
    <location>
        <begin position="253"/>
        <end position="306"/>
    </location>
</feature>
<keyword evidence="4" id="KW-1185">Reference proteome</keyword>
<evidence type="ECO:0000313" key="4">
    <source>
        <dbReference type="Proteomes" id="UP000626092"/>
    </source>
</evidence>
<protein>
    <submittedName>
        <fullName evidence="3">Uncharacterized protein</fullName>
    </submittedName>
</protein>
<dbReference type="OrthoDB" id="1820216at2759"/>
<dbReference type="AlphaFoldDB" id="A0A834GCM3"/>
<organism evidence="3 4">
    <name type="scientific">Rhododendron simsii</name>
    <name type="common">Sims's rhododendron</name>
    <dbReference type="NCBI Taxonomy" id="118357"/>
    <lineage>
        <taxon>Eukaryota</taxon>
        <taxon>Viridiplantae</taxon>
        <taxon>Streptophyta</taxon>
        <taxon>Embryophyta</taxon>
        <taxon>Tracheophyta</taxon>
        <taxon>Spermatophyta</taxon>
        <taxon>Magnoliopsida</taxon>
        <taxon>eudicotyledons</taxon>
        <taxon>Gunneridae</taxon>
        <taxon>Pentapetalae</taxon>
        <taxon>asterids</taxon>
        <taxon>Ericales</taxon>
        <taxon>Ericaceae</taxon>
        <taxon>Ericoideae</taxon>
        <taxon>Rhodoreae</taxon>
        <taxon>Rhododendron</taxon>
    </lineage>
</organism>
<evidence type="ECO:0000256" key="2">
    <source>
        <dbReference type="SAM" id="SignalP"/>
    </source>
</evidence>
<evidence type="ECO:0000256" key="1">
    <source>
        <dbReference type="SAM" id="MobiDB-lite"/>
    </source>
</evidence>
<keyword evidence="2" id="KW-0732">Signal</keyword>
<feature type="compositionally biased region" description="Low complexity" evidence="1">
    <location>
        <begin position="287"/>
        <end position="306"/>
    </location>
</feature>
<feature type="signal peptide" evidence="2">
    <location>
        <begin position="1"/>
        <end position="19"/>
    </location>
</feature>
<comment type="caution">
    <text evidence="3">The sequence shown here is derived from an EMBL/GenBank/DDBJ whole genome shotgun (WGS) entry which is preliminary data.</text>
</comment>
<name>A0A834GCM3_RHOSS</name>
<dbReference type="EMBL" id="WJXA01000011">
    <property type="protein sequence ID" value="KAF7128179.1"/>
    <property type="molecule type" value="Genomic_DNA"/>
</dbReference>
<dbReference type="Proteomes" id="UP000626092">
    <property type="component" value="Unassembled WGS sequence"/>
</dbReference>
<sequence>MLCMRMYLLCLFFQRRALSKWTLGCRLCYHDLPNPYHNSLFQGSLLPAAVSASKVLPSKGLLEQDFDEFISFSLDKMTETVSGPETILSMESSSSKSTYELSPPLTDLPLIDVEEAIEVLRRSQFDVVLHSNWVVPVLPTLYLRQPHHALRRLIADELLKAQVPQSNLSDAIFVPNPHSSETPILGPAFDKLPLALTVHYPIFEECQILRDIDDLDWVHWSRKNSAVPPITSLKRKRHTRALVSIPEVSTEPKKTLSSLKRRKALIPDSDDETAGYSGLVRKRPSHRSSSAQPSNTSSSHQSPSHRAPIIEPISEENLDTMVDLYQVGNPWNSFEPSNLDDSNIEHHVDYLSAVPEILPLKPLETSNSQLLLEEANPLETHSSEATAHIVQEEITPVEFEGHSFCNRICLPVQPPVVLNPVNELTVLLNPPSNLKPSFSQEETQELVEICQLWDQFEICCQALAHLKPNNSKLSQRLQHMVSNIRSDFPYIQDFFQERGALQLVERDMDNLHSQALSIQTSYRESTSKLQTLRVQEEALLKSLADVRQNFLESTAEVTTFELTGQRLL</sequence>